<dbReference type="Proteomes" id="UP000057609">
    <property type="component" value="Chromosome"/>
</dbReference>
<organism evidence="3 4">
    <name type="scientific">Geobacter pickeringii</name>
    <dbReference type="NCBI Taxonomy" id="345632"/>
    <lineage>
        <taxon>Bacteria</taxon>
        <taxon>Pseudomonadati</taxon>
        <taxon>Thermodesulfobacteriota</taxon>
        <taxon>Desulfuromonadia</taxon>
        <taxon>Geobacterales</taxon>
        <taxon>Geobacteraceae</taxon>
        <taxon>Geobacter</taxon>
    </lineage>
</organism>
<dbReference type="CDD" id="cd05401">
    <property type="entry name" value="NT_GlnE_GlnD_like"/>
    <property type="match status" value="1"/>
</dbReference>
<dbReference type="OrthoDB" id="9808528at2"/>
<dbReference type="HOGENOM" id="CLU_027866_2_2_7"/>
<evidence type="ECO:0000259" key="1">
    <source>
        <dbReference type="Pfam" id="PF03445"/>
    </source>
</evidence>
<accession>A0A0B5BC38</accession>
<evidence type="ECO:0000313" key="4">
    <source>
        <dbReference type="Proteomes" id="UP000057609"/>
    </source>
</evidence>
<reference evidence="3 4" key="1">
    <citation type="journal article" date="2015" name="Genome Announc.">
        <title>Complete Genome of Geobacter pickeringii G13T, a Metal-Reducing Isolate from Sedimentary Kaolin Deposits.</title>
        <authorList>
            <person name="Badalamenti J.P."/>
            <person name="Bond D.R."/>
        </authorList>
    </citation>
    <scope>NUCLEOTIDE SEQUENCE [LARGE SCALE GENOMIC DNA]</scope>
    <source>
        <strain evidence="3 4">G13</strain>
    </source>
</reference>
<dbReference type="Pfam" id="PF03445">
    <property type="entry name" value="DUF294"/>
    <property type="match status" value="1"/>
</dbReference>
<dbReference type="InterPro" id="IPR018821">
    <property type="entry name" value="DUF294_put_nucleoTrafse_sb-bd"/>
</dbReference>
<keyword evidence="4" id="KW-1185">Reference proteome</keyword>
<gene>
    <name evidence="3" type="ORF">GPICK_13875</name>
</gene>
<proteinExistence type="predicted"/>
<dbReference type="AlphaFoldDB" id="A0A0B5BC38"/>
<dbReference type="STRING" id="345632.GPICK_13875"/>
<dbReference type="RefSeq" id="WP_039744161.1">
    <property type="nucleotide sequence ID" value="NZ_CP009788.1"/>
</dbReference>
<feature type="domain" description="DUF294" evidence="2">
    <location>
        <begin position="255"/>
        <end position="393"/>
    </location>
</feature>
<dbReference type="EMBL" id="CP009788">
    <property type="protein sequence ID" value="AJE04293.1"/>
    <property type="molecule type" value="Genomic_DNA"/>
</dbReference>
<evidence type="ECO:0000259" key="2">
    <source>
        <dbReference type="Pfam" id="PF10335"/>
    </source>
</evidence>
<dbReference type="GO" id="GO:0008773">
    <property type="term" value="F:[protein-PII] uridylyltransferase activity"/>
    <property type="evidence" value="ECO:0007669"/>
    <property type="project" value="InterPro"/>
</dbReference>
<dbReference type="InterPro" id="IPR005105">
    <property type="entry name" value="GlnD_Uridyltrans_N"/>
</dbReference>
<dbReference type="KEGG" id="gpi:GPICK_13875"/>
<evidence type="ECO:0008006" key="5">
    <source>
        <dbReference type="Google" id="ProtNLM"/>
    </source>
</evidence>
<sequence>MPIFLGARGEDVLSRQGTADFLARLRRDLHGRMAHLPPGEELALLEGVAGTLRDEIAFEERFYAEVGREVAAIDEAGDAEGLAVPLQRLRDMVADYFRRRGSVAACHLVCTAVTDRAAAAAFRLARPLPSVPWCLMGVGAAGRGEGTLFSLGDFLLVHGAEGDEGEAVTAFAGQGAEILCDLGLADRSGVLPSLPAWRGSMAEWRTRIATRLAEGDGDLEGLIRLADLRLVAGDASLAAGMVNLVRAMLGYHQDAVREAARRTAMMPSGFDFFGRFRVERGGAHRGEFNLGLYGVEPLVAIVRVLTVRFDIPESGTVERIRGLLQGGRIDVELAEQLLFAWHALGKFALAEEIARGGRASGMFISPSTLAVDEQEELKRGLEAVGTLQKMVYSSMAGQG</sequence>
<dbReference type="Pfam" id="PF10335">
    <property type="entry name" value="DUF294_C"/>
    <property type="match status" value="1"/>
</dbReference>
<protein>
    <recommendedName>
        <fullName evidence="5">Nucleotidyltransferase</fullName>
    </recommendedName>
</protein>
<name>A0A0B5BC38_9BACT</name>
<evidence type="ECO:0000313" key="3">
    <source>
        <dbReference type="EMBL" id="AJE04293.1"/>
    </source>
</evidence>
<feature type="domain" description="Protein-PII uridylyltransferase N-terminal" evidence="1">
    <location>
        <begin position="87"/>
        <end position="215"/>
    </location>
</feature>